<dbReference type="EMBL" id="BAABDI010000002">
    <property type="protein sequence ID" value="GAA3961455.1"/>
    <property type="molecule type" value="Genomic_DNA"/>
</dbReference>
<dbReference type="RefSeq" id="WP_345120726.1">
    <property type="nucleotide sequence ID" value="NZ_BAABDI010000002.1"/>
</dbReference>
<organism evidence="2 3">
    <name type="scientific">Hymenobacter antarcticus</name>
    <dbReference type="NCBI Taxonomy" id="486270"/>
    <lineage>
        <taxon>Bacteria</taxon>
        <taxon>Pseudomonadati</taxon>
        <taxon>Bacteroidota</taxon>
        <taxon>Cytophagia</taxon>
        <taxon>Cytophagales</taxon>
        <taxon>Hymenobacteraceae</taxon>
        <taxon>Hymenobacter</taxon>
    </lineage>
</organism>
<sequence>MTRPTFAHPIFEQLYTRDYFIDDAVLREILALGPETAVPELLKITDDTLDTFRYDDPDGADWLGTFYFLHALYLLHDLHAPEALDVCHRLLRLDSESTEFWFGDELFEEVPDMLARAGQTRLPELLAMLEDQEMLFQHRLVVSEALARLARLQPELRPAISAFLQGYLRHIIAHADQAAQLFPADTDVYGYALEDYLGLMLADVQQAGLRELEPELRELHRLGLVDESISGGADDIDFDEEYPLLPAPDIFTRYQQLRNLPDNYSPFHPDAAGMVLRRARQEVQYAQIRRDMAREQPRPVQSKIGRNDPCPCGSGQKYKKCHMP</sequence>
<evidence type="ECO:0008006" key="4">
    <source>
        <dbReference type="Google" id="ProtNLM"/>
    </source>
</evidence>
<evidence type="ECO:0000313" key="3">
    <source>
        <dbReference type="Proteomes" id="UP001501556"/>
    </source>
</evidence>
<feature type="region of interest" description="Disordered" evidence="1">
    <location>
        <begin position="290"/>
        <end position="324"/>
    </location>
</feature>
<comment type="caution">
    <text evidence="2">The sequence shown here is derived from an EMBL/GenBank/DDBJ whole genome shotgun (WGS) entry which is preliminary data.</text>
</comment>
<gene>
    <name evidence="2" type="ORF">GCM10022407_05450</name>
</gene>
<dbReference type="SUPFAM" id="SSF103642">
    <property type="entry name" value="Sec-C motif"/>
    <property type="match status" value="1"/>
</dbReference>
<name>A0ABP7P977_9BACT</name>
<evidence type="ECO:0000313" key="2">
    <source>
        <dbReference type="EMBL" id="GAA3961455.1"/>
    </source>
</evidence>
<dbReference type="Pfam" id="PF02810">
    <property type="entry name" value="SEC-C"/>
    <property type="match status" value="1"/>
</dbReference>
<dbReference type="Proteomes" id="UP001501556">
    <property type="component" value="Unassembled WGS sequence"/>
</dbReference>
<proteinExistence type="predicted"/>
<accession>A0ABP7P977</accession>
<evidence type="ECO:0000256" key="1">
    <source>
        <dbReference type="SAM" id="MobiDB-lite"/>
    </source>
</evidence>
<dbReference type="InterPro" id="IPR004027">
    <property type="entry name" value="SEC_C_motif"/>
</dbReference>
<protein>
    <recommendedName>
        <fullName evidence="4">SEC-C motif-containing protein</fullName>
    </recommendedName>
</protein>
<dbReference type="Gene3D" id="3.10.450.50">
    <property type="match status" value="1"/>
</dbReference>
<reference evidence="3" key="1">
    <citation type="journal article" date="2019" name="Int. J. Syst. Evol. Microbiol.">
        <title>The Global Catalogue of Microorganisms (GCM) 10K type strain sequencing project: providing services to taxonomists for standard genome sequencing and annotation.</title>
        <authorList>
            <consortium name="The Broad Institute Genomics Platform"/>
            <consortium name="The Broad Institute Genome Sequencing Center for Infectious Disease"/>
            <person name="Wu L."/>
            <person name="Ma J."/>
        </authorList>
    </citation>
    <scope>NUCLEOTIDE SEQUENCE [LARGE SCALE GENOMIC DNA]</scope>
    <source>
        <strain evidence="3">JCM 17217</strain>
    </source>
</reference>
<keyword evidence="3" id="KW-1185">Reference proteome</keyword>